<dbReference type="Gene3D" id="3.20.20.80">
    <property type="entry name" value="Glycosidases"/>
    <property type="match status" value="1"/>
</dbReference>
<name>A0A0D3FHX1_9ORYZ</name>
<proteinExistence type="predicted"/>
<dbReference type="FunFam" id="3.20.20.80:FF:000301">
    <property type="entry name" value="Os03g0323350 protein"/>
    <property type="match status" value="1"/>
</dbReference>
<dbReference type="eggNOG" id="KOG0626">
    <property type="taxonomic scope" value="Eukaryota"/>
</dbReference>
<protein>
    <submittedName>
        <fullName evidence="1">Uncharacterized protein</fullName>
    </submittedName>
</protein>
<evidence type="ECO:0000313" key="1">
    <source>
        <dbReference type="EnsemblPlants" id="OBART03G15630.1"/>
    </source>
</evidence>
<dbReference type="HOGENOM" id="CLU_2162340_0_0_1"/>
<dbReference type="Proteomes" id="UP000026960">
    <property type="component" value="Chromosome 3"/>
</dbReference>
<dbReference type="STRING" id="65489.A0A0D3FHX1"/>
<evidence type="ECO:0000313" key="2">
    <source>
        <dbReference type="Proteomes" id="UP000026960"/>
    </source>
</evidence>
<organism evidence="1">
    <name type="scientific">Oryza barthii</name>
    <dbReference type="NCBI Taxonomy" id="65489"/>
    <lineage>
        <taxon>Eukaryota</taxon>
        <taxon>Viridiplantae</taxon>
        <taxon>Streptophyta</taxon>
        <taxon>Embryophyta</taxon>
        <taxon>Tracheophyta</taxon>
        <taxon>Spermatophyta</taxon>
        <taxon>Magnoliopsida</taxon>
        <taxon>Liliopsida</taxon>
        <taxon>Poales</taxon>
        <taxon>Poaceae</taxon>
        <taxon>BOP clade</taxon>
        <taxon>Oryzoideae</taxon>
        <taxon>Oryzeae</taxon>
        <taxon>Oryzinae</taxon>
        <taxon>Oryza</taxon>
    </lineage>
</organism>
<dbReference type="Gramene" id="OBART03G15630.1">
    <property type="protein sequence ID" value="OBART03G15630.1"/>
    <property type="gene ID" value="OBART03G15630"/>
</dbReference>
<dbReference type="AlphaFoldDB" id="A0A0D3FHX1"/>
<dbReference type="EnsemblPlants" id="OBART03G15630.1">
    <property type="protein sequence ID" value="OBART03G15630.1"/>
    <property type="gene ID" value="OBART03G15630"/>
</dbReference>
<dbReference type="InterPro" id="IPR017853">
    <property type="entry name" value="GH"/>
</dbReference>
<sequence>MPIISDEESRMVKDSIHRLCWHQPLHLFLHEGSRAMEPDADERNGVPIGAQENSYWLYIVPWGINKAVTYVKETYGNPMMILSENEWTNLATSISPRVCMILQESDITEIT</sequence>
<reference evidence="1" key="1">
    <citation type="journal article" date="2009" name="Rice">
        <title>De Novo Next Generation Sequencing of Plant Genomes.</title>
        <authorList>
            <person name="Rounsley S."/>
            <person name="Marri P.R."/>
            <person name="Yu Y."/>
            <person name="He R."/>
            <person name="Sisneros N."/>
            <person name="Goicoechea J.L."/>
            <person name="Lee S.J."/>
            <person name="Angelova A."/>
            <person name="Kudrna D."/>
            <person name="Luo M."/>
            <person name="Affourtit J."/>
            <person name="Desany B."/>
            <person name="Knight J."/>
            <person name="Niazi F."/>
            <person name="Egholm M."/>
            <person name="Wing R.A."/>
        </authorList>
    </citation>
    <scope>NUCLEOTIDE SEQUENCE [LARGE SCALE GENOMIC DNA]</scope>
    <source>
        <strain evidence="1">IRGC 105608</strain>
    </source>
</reference>
<dbReference type="Gramene" id="OBART03G15610.1">
    <property type="protein sequence ID" value="OBART03G15610.1"/>
    <property type="gene ID" value="OBART03G15610"/>
</dbReference>
<keyword evidence="2" id="KW-1185">Reference proteome</keyword>
<dbReference type="EnsemblPlants" id="OBART03G15610.1">
    <property type="protein sequence ID" value="OBART03G15610.1"/>
    <property type="gene ID" value="OBART03G15610"/>
</dbReference>
<reference evidence="1" key="2">
    <citation type="submission" date="2015-03" db="UniProtKB">
        <authorList>
            <consortium name="EnsemblPlants"/>
        </authorList>
    </citation>
    <scope>IDENTIFICATION</scope>
</reference>
<dbReference type="PaxDb" id="65489-OBART03G15610.1"/>
<dbReference type="SUPFAM" id="SSF51445">
    <property type="entry name" value="(Trans)glycosidases"/>
    <property type="match status" value="1"/>
</dbReference>
<accession>A0A0D3FHX1</accession>